<evidence type="ECO:0000256" key="2">
    <source>
        <dbReference type="ARBA" id="ARBA00009368"/>
    </source>
</evidence>
<evidence type="ECO:0000256" key="5">
    <source>
        <dbReference type="ARBA" id="ARBA00023242"/>
    </source>
</evidence>
<evidence type="ECO:0000256" key="4">
    <source>
        <dbReference type="ARBA" id="ARBA00023163"/>
    </source>
</evidence>
<evidence type="ECO:0000256" key="3">
    <source>
        <dbReference type="ARBA" id="ARBA00023015"/>
    </source>
</evidence>
<evidence type="ECO:0000259" key="7">
    <source>
        <dbReference type="SMART" id="SM01370"/>
    </source>
</evidence>
<reference evidence="8 9" key="2">
    <citation type="submission" date="2018-11" db="EMBL/GenBank/DDBJ databases">
        <authorList>
            <consortium name="Pathogen Informatics"/>
        </authorList>
    </citation>
    <scope>NUCLEOTIDE SEQUENCE [LARGE SCALE GENOMIC DNA]</scope>
</reference>
<gene>
    <name evidence="8" type="ORF">NBR_LOCUS11173</name>
</gene>
<comment type="subcellular location">
    <subcellularLocation>
        <location evidence="1">Nucleus</location>
    </subcellularLocation>
</comment>
<dbReference type="EMBL" id="UYSL01020471">
    <property type="protein sequence ID" value="VDL74762.1"/>
    <property type="molecule type" value="Genomic_DNA"/>
</dbReference>
<dbReference type="Proteomes" id="UP000271162">
    <property type="component" value="Unassembled WGS sequence"/>
</dbReference>
<dbReference type="CDD" id="cd08047">
    <property type="entry name" value="TAF7"/>
    <property type="match status" value="1"/>
</dbReference>
<dbReference type="AlphaFoldDB" id="A0A158R041"/>
<keyword evidence="3" id="KW-0805">Transcription regulation</keyword>
<proteinExistence type="inferred from homology"/>
<protein>
    <submittedName>
        <fullName evidence="10">TAFII55_N domain-containing protein</fullName>
    </submittedName>
</protein>
<comment type="similarity">
    <text evidence="2">Belongs to the TAF7 family.</text>
</comment>
<reference evidence="10" key="1">
    <citation type="submission" date="2016-04" db="UniProtKB">
        <authorList>
            <consortium name="WormBaseParasite"/>
        </authorList>
    </citation>
    <scope>IDENTIFICATION</scope>
</reference>
<dbReference type="GO" id="GO:0005669">
    <property type="term" value="C:transcription factor TFIID complex"/>
    <property type="evidence" value="ECO:0007669"/>
    <property type="project" value="InterPro"/>
</dbReference>
<accession>A0A158R041</accession>
<keyword evidence="9" id="KW-1185">Reference proteome</keyword>
<evidence type="ECO:0000256" key="1">
    <source>
        <dbReference type="ARBA" id="ARBA00004123"/>
    </source>
</evidence>
<dbReference type="PANTHER" id="PTHR12228:SF0">
    <property type="entry name" value="TATA-BOX BINDING PROTEIN ASSOCIATED FACTOR 7"/>
    <property type="match status" value="1"/>
</dbReference>
<dbReference type="OMA" id="QWPHGLT"/>
<dbReference type="STRING" id="27835.A0A158R041"/>
<organism evidence="10">
    <name type="scientific">Nippostrongylus brasiliensis</name>
    <name type="common">Rat hookworm</name>
    <dbReference type="NCBI Taxonomy" id="27835"/>
    <lineage>
        <taxon>Eukaryota</taxon>
        <taxon>Metazoa</taxon>
        <taxon>Ecdysozoa</taxon>
        <taxon>Nematoda</taxon>
        <taxon>Chromadorea</taxon>
        <taxon>Rhabditida</taxon>
        <taxon>Rhabditina</taxon>
        <taxon>Rhabditomorpha</taxon>
        <taxon>Strongyloidea</taxon>
        <taxon>Heligmosomidae</taxon>
        <taxon>Nippostrongylus</taxon>
    </lineage>
</organism>
<keyword evidence="5" id="KW-0539">Nucleus</keyword>
<dbReference type="InterPro" id="IPR006751">
    <property type="entry name" value="TAFII55_prot_cons_reg"/>
</dbReference>
<sequence>MSAGSSRILAKRVPQKICEVTEDVQDWENHLILRVPSDVAPKVDDLAIQFTSTDMRHANVRVGTHIMSAKIYDLPCVTEVMKTLDKKTVYKVADLSQIVVCSHDLCAVPAETVKLSSKKEMKQWQYPHGLTPPMKSVRQRRFRKTKKKKYMEAPEVSHSILPFLISAIEKKNTRMYCHLKLTARVERELKRLLRADLEAESFRWEIVQADEKRKETTISEQTLFGDKVSSSEEEEEEIPQVDKDD</sequence>
<dbReference type="InterPro" id="IPR037817">
    <property type="entry name" value="TAF7"/>
</dbReference>
<dbReference type="GO" id="GO:0016251">
    <property type="term" value="F:RNA polymerase II general transcription initiation factor activity"/>
    <property type="evidence" value="ECO:0007669"/>
    <property type="project" value="TreeGrafter"/>
</dbReference>
<dbReference type="SMART" id="SM01370">
    <property type="entry name" value="TAFII55_N"/>
    <property type="match status" value="1"/>
</dbReference>
<feature type="domain" description="TAFII55 protein conserved region" evidence="7">
    <location>
        <begin position="27"/>
        <end position="201"/>
    </location>
</feature>
<dbReference type="GO" id="GO:0051123">
    <property type="term" value="P:RNA polymerase II preinitiation complex assembly"/>
    <property type="evidence" value="ECO:0007669"/>
    <property type="project" value="TreeGrafter"/>
</dbReference>
<evidence type="ECO:0000313" key="10">
    <source>
        <dbReference type="WBParaSite" id="NBR_0001117201-mRNA-1"/>
    </source>
</evidence>
<evidence type="ECO:0000313" key="9">
    <source>
        <dbReference type="Proteomes" id="UP000271162"/>
    </source>
</evidence>
<feature type="region of interest" description="Disordered" evidence="6">
    <location>
        <begin position="212"/>
        <end position="245"/>
    </location>
</feature>
<keyword evidence="4" id="KW-0804">Transcription</keyword>
<dbReference type="WBParaSite" id="NBR_0001117201-mRNA-1">
    <property type="protein sequence ID" value="NBR_0001117201-mRNA-1"/>
    <property type="gene ID" value="NBR_0001117201"/>
</dbReference>
<dbReference type="PANTHER" id="PTHR12228">
    <property type="entry name" value="TRANSCRIPTION INITIATION FACTOR TFIID 55 KD SUBUNIT-RELATED"/>
    <property type="match status" value="1"/>
</dbReference>
<dbReference type="Pfam" id="PF04658">
    <property type="entry name" value="TAFII55_N"/>
    <property type="match status" value="1"/>
</dbReference>
<evidence type="ECO:0000256" key="6">
    <source>
        <dbReference type="SAM" id="MobiDB-lite"/>
    </source>
</evidence>
<evidence type="ECO:0000313" key="8">
    <source>
        <dbReference type="EMBL" id="VDL74762.1"/>
    </source>
</evidence>
<name>A0A158R041_NIPBR</name>